<keyword evidence="2" id="KW-0812">Transmembrane</keyword>
<dbReference type="Proteomes" id="UP000250079">
    <property type="component" value="Chromosome"/>
</dbReference>
<keyword evidence="2" id="KW-0472">Membrane</keyword>
<feature type="transmembrane region" description="Helical" evidence="2">
    <location>
        <begin position="59"/>
        <end position="78"/>
    </location>
</feature>
<accession>A0A2Z2NV86</accession>
<organism evidence="3 4">
    <name type="scientific">Granulosicoccus antarcticus IMCC3135</name>
    <dbReference type="NCBI Taxonomy" id="1192854"/>
    <lineage>
        <taxon>Bacteria</taxon>
        <taxon>Pseudomonadati</taxon>
        <taxon>Pseudomonadota</taxon>
        <taxon>Gammaproteobacteria</taxon>
        <taxon>Chromatiales</taxon>
        <taxon>Granulosicoccaceae</taxon>
        <taxon>Granulosicoccus</taxon>
    </lineage>
</organism>
<keyword evidence="2" id="KW-1133">Transmembrane helix</keyword>
<dbReference type="RefSeq" id="WP_088920307.1">
    <property type="nucleotide sequence ID" value="NZ_CP018632.1"/>
</dbReference>
<evidence type="ECO:0000313" key="3">
    <source>
        <dbReference type="EMBL" id="ASJ75386.1"/>
    </source>
</evidence>
<keyword evidence="4" id="KW-1185">Reference proteome</keyword>
<evidence type="ECO:0000256" key="1">
    <source>
        <dbReference type="SAM" id="MobiDB-lite"/>
    </source>
</evidence>
<sequence>MSNDKEVASSDDRDLVELFDSQQESVPEALDKYILNAAQDAVSQTGTTDDRQTGVGIKGWFAIAATLLLGVTITPLLLQSPESALKSTTSRVTATADAASESAFEPESATQSESRYLASADREEIVSPAADAPILESPDNQISADSAITHEQAGIVAASPMVSAIRAPSPTAKSERGELVENRNVPDEPLYRQSAKDWIKEISRLVDDKNPDKAQTEYDLFRKVYPEYEPDFQLDY</sequence>
<gene>
    <name evidence="3" type="ORF">IMCC3135_26655</name>
</gene>
<proteinExistence type="predicted"/>
<feature type="compositionally biased region" description="Low complexity" evidence="1">
    <location>
        <begin position="97"/>
        <end position="109"/>
    </location>
</feature>
<evidence type="ECO:0000256" key="2">
    <source>
        <dbReference type="SAM" id="Phobius"/>
    </source>
</evidence>
<protein>
    <submittedName>
        <fullName evidence="3">Uncharacterized protein</fullName>
    </submittedName>
</protein>
<name>A0A2Z2NV86_9GAMM</name>
<reference evidence="3 4" key="1">
    <citation type="submission" date="2016-12" db="EMBL/GenBank/DDBJ databases">
        <authorList>
            <person name="Song W.-J."/>
            <person name="Kurnit D.M."/>
        </authorList>
    </citation>
    <scope>NUCLEOTIDE SEQUENCE [LARGE SCALE GENOMIC DNA]</scope>
    <source>
        <strain evidence="3 4">IMCC3135</strain>
    </source>
</reference>
<dbReference type="AlphaFoldDB" id="A0A2Z2NV86"/>
<evidence type="ECO:0000313" key="4">
    <source>
        <dbReference type="Proteomes" id="UP000250079"/>
    </source>
</evidence>
<feature type="region of interest" description="Disordered" evidence="1">
    <location>
        <begin position="97"/>
        <end position="118"/>
    </location>
</feature>
<dbReference type="EMBL" id="CP018632">
    <property type="protein sequence ID" value="ASJ75386.1"/>
    <property type="molecule type" value="Genomic_DNA"/>
</dbReference>
<dbReference type="KEGG" id="gai:IMCC3135_26655"/>